<reference evidence="2" key="2">
    <citation type="submission" date="2023-06" db="EMBL/GenBank/DDBJ databases">
        <authorList>
            <person name="Swenson N.G."/>
            <person name="Wegrzyn J.L."/>
            <person name="Mcevoy S.L."/>
        </authorList>
    </citation>
    <scope>NUCLEOTIDE SEQUENCE</scope>
    <source>
        <strain evidence="2">NS2018</strain>
        <tissue evidence="2">Leaf</tissue>
    </source>
</reference>
<evidence type="ECO:0000313" key="2">
    <source>
        <dbReference type="EMBL" id="KAK0596517.1"/>
    </source>
</evidence>
<dbReference type="Pfam" id="PF07727">
    <property type="entry name" value="RVT_2"/>
    <property type="match status" value="1"/>
</dbReference>
<evidence type="ECO:0000313" key="3">
    <source>
        <dbReference type="Proteomes" id="UP001168877"/>
    </source>
</evidence>
<dbReference type="InterPro" id="IPR013103">
    <property type="entry name" value="RVT_2"/>
</dbReference>
<proteinExistence type="predicted"/>
<keyword evidence="3" id="KW-1185">Reference proteome</keyword>
<sequence>MSSPLANMSGDDVIETARARHHHMLMYPVTCTLSLTCLGSSAPFADVCFDVPAHISSICVMSGDVPGTSALFAYVSDYLPSKEMSRIKELKKKLISEFDMMDLSNAKLFLSMKIVSFRDGNGLCLKQPRYLDKLVGRFSMENCKPTNIPLCAYFVLSATLSLYHFIRDEISAGIVEVEIISTEENPADMWFPIASSSIA</sequence>
<dbReference type="EMBL" id="JAUESC010000004">
    <property type="protein sequence ID" value="KAK0596517.1"/>
    <property type="molecule type" value="Genomic_DNA"/>
</dbReference>
<reference evidence="2" key="1">
    <citation type="journal article" date="2022" name="Plant J.">
        <title>Strategies of tolerance reflected in two North American maple genomes.</title>
        <authorList>
            <person name="McEvoy S.L."/>
            <person name="Sezen U.U."/>
            <person name="Trouern-Trend A."/>
            <person name="McMahon S.M."/>
            <person name="Schaberg P.G."/>
            <person name="Yang J."/>
            <person name="Wegrzyn J.L."/>
            <person name="Swenson N.G."/>
        </authorList>
    </citation>
    <scope>NUCLEOTIDE SEQUENCE</scope>
    <source>
        <strain evidence="2">NS2018</strain>
    </source>
</reference>
<dbReference type="Proteomes" id="UP001168877">
    <property type="component" value="Unassembled WGS sequence"/>
</dbReference>
<accession>A0AA39VXB3</accession>
<name>A0AA39VXB3_ACESA</name>
<evidence type="ECO:0000259" key="1">
    <source>
        <dbReference type="Pfam" id="PF07727"/>
    </source>
</evidence>
<comment type="caution">
    <text evidence="2">The sequence shown here is derived from an EMBL/GenBank/DDBJ whole genome shotgun (WGS) entry which is preliminary data.</text>
</comment>
<feature type="domain" description="Reverse transcriptase Ty1/copia-type" evidence="1">
    <location>
        <begin position="73"/>
        <end position="151"/>
    </location>
</feature>
<protein>
    <recommendedName>
        <fullName evidence="1">Reverse transcriptase Ty1/copia-type domain-containing protein</fullName>
    </recommendedName>
</protein>
<gene>
    <name evidence="2" type="ORF">LWI29_016448</name>
</gene>
<organism evidence="2 3">
    <name type="scientific">Acer saccharum</name>
    <name type="common">Sugar maple</name>
    <dbReference type="NCBI Taxonomy" id="4024"/>
    <lineage>
        <taxon>Eukaryota</taxon>
        <taxon>Viridiplantae</taxon>
        <taxon>Streptophyta</taxon>
        <taxon>Embryophyta</taxon>
        <taxon>Tracheophyta</taxon>
        <taxon>Spermatophyta</taxon>
        <taxon>Magnoliopsida</taxon>
        <taxon>eudicotyledons</taxon>
        <taxon>Gunneridae</taxon>
        <taxon>Pentapetalae</taxon>
        <taxon>rosids</taxon>
        <taxon>malvids</taxon>
        <taxon>Sapindales</taxon>
        <taxon>Sapindaceae</taxon>
        <taxon>Hippocastanoideae</taxon>
        <taxon>Acereae</taxon>
        <taxon>Acer</taxon>
    </lineage>
</organism>
<dbReference type="AlphaFoldDB" id="A0AA39VXB3"/>